<keyword evidence="1" id="KW-0732">Signal</keyword>
<sequence>MLRAGFATIILIACTTVAQADGATTRIITKPDQAKLDKYEETMGTAVEEAKKGGTPTDVKWLEEILAKPHLPFGEDFDMTGEWKCRTAKLGNEPALVIYSWFKCRVTDDGSGWMLEKTNGSQRTKGRFYTDSDKRLTYLGAGYVAGEKPRNYGAGPDVDQVGYAYRTAKNEFRIQFPAPARESVMDILELKR</sequence>
<feature type="signal peptide" evidence="1">
    <location>
        <begin position="1"/>
        <end position="20"/>
    </location>
</feature>
<protein>
    <recommendedName>
        <fullName evidence="4">DUF4893 domain-containing protein</fullName>
    </recommendedName>
</protein>
<feature type="chain" id="PRO_5032344934" description="DUF4893 domain-containing protein" evidence="1">
    <location>
        <begin position="21"/>
        <end position="192"/>
    </location>
</feature>
<evidence type="ECO:0000256" key="1">
    <source>
        <dbReference type="SAM" id="SignalP"/>
    </source>
</evidence>
<evidence type="ECO:0000313" key="3">
    <source>
        <dbReference type="Proteomes" id="UP000554520"/>
    </source>
</evidence>
<dbReference type="AlphaFoldDB" id="A0A839U9D8"/>
<dbReference type="Proteomes" id="UP000554520">
    <property type="component" value="Unassembled WGS sequence"/>
</dbReference>
<reference evidence="2 3" key="1">
    <citation type="submission" date="2020-08" db="EMBL/GenBank/DDBJ databases">
        <title>Genomic Encyclopedia of Type Strains, Phase III (KMG-III): the genomes of soil and plant-associated and newly described type strains.</title>
        <authorList>
            <person name="Whitman W."/>
        </authorList>
    </citation>
    <scope>NUCLEOTIDE SEQUENCE [LARGE SCALE GENOMIC DNA]</scope>
    <source>
        <strain evidence="2 3">CECT 7015</strain>
    </source>
</reference>
<evidence type="ECO:0008006" key="4">
    <source>
        <dbReference type="Google" id="ProtNLM"/>
    </source>
</evidence>
<organism evidence="2 3">
    <name type="scientific">Phyllobacterium trifolii</name>
    <dbReference type="NCBI Taxonomy" id="300193"/>
    <lineage>
        <taxon>Bacteria</taxon>
        <taxon>Pseudomonadati</taxon>
        <taxon>Pseudomonadota</taxon>
        <taxon>Alphaproteobacteria</taxon>
        <taxon>Hyphomicrobiales</taxon>
        <taxon>Phyllobacteriaceae</taxon>
        <taxon>Phyllobacterium</taxon>
    </lineage>
</organism>
<accession>A0A839U9D8</accession>
<proteinExistence type="predicted"/>
<dbReference type="InterPro" id="IPR032609">
    <property type="entry name" value="DUF4893"/>
</dbReference>
<dbReference type="RefSeq" id="WP_112528696.1">
    <property type="nucleotide sequence ID" value="NZ_JACHXN010000008.1"/>
</dbReference>
<dbReference type="Pfam" id="PF16233">
    <property type="entry name" value="DUF4893"/>
    <property type="match status" value="1"/>
</dbReference>
<evidence type="ECO:0000313" key="2">
    <source>
        <dbReference type="EMBL" id="MBB3146574.1"/>
    </source>
</evidence>
<name>A0A839U9D8_9HYPH</name>
<comment type="caution">
    <text evidence="2">The sequence shown here is derived from an EMBL/GenBank/DDBJ whole genome shotgun (WGS) entry which is preliminary data.</text>
</comment>
<gene>
    <name evidence="2" type="ORF">FHS21_002989</name>
</gene>
<keyword evidence="3" id="KW-1185">Reference proteome</keyword>
<dbReference type="EMBL" id="JACHXN010000008">
    <property type="protein sequence ID" value="MBB3146574.1"/>
    <property type="molecule type" value="Genomic_DNA"/>
</dbReference>